<keyword evidence="8 10" id="KW-1133">Transmembrane helix</keyword>
<organism evidence="13 14">
    <name type="scientific">Inhella inkyongensis</name>
    <dbReference type="NCBI Taxonomy" id="392593"/>
    <lineage>
        <taxon>Bacteria</taxon>
        <taxon>Pseudomonadati</taxon>
        <taxon>Pseudomonadota</taxon>
        <taxon>Betaproteobacteria</taxon>
        <taxon>Burkholderiales</taxon>
        <taxon>Sphaerotilaceae</taxon>
        <taxon>Inhella</taxon>
    </lineage>
</organism>
<dbReference type="InterPro" id="IPR003660">
    <property type="entry name" value="HAMP_dom"/>
</dbReference>
<dbReference type="Proteomes" id="UP000554837">
    <property type="component" value="Unassembled WGS sequence"/>
</dbReference>
<evidence type="ECO:0000256" key="9">
    <source>
        <dbReference type="ARBA" id="ARBA00023012"/>
    </source>
</evidence>
<dbReference type="InterPro" id="IPR036890">
    <property type="entry name" value="HATPase_C_sf"/>
</dbReference>
<keyword evidence="4" id="KW-0597">Phosphoprotein</keyword>
<evidence type="ECO:0000259" key="11">
    <source>
        <dbReference type="PROSITE" id="PS50109"/>
    </source>
</evidence>
<dbReference type="GO" id="GO:0000155">
    <property type="term" value="F:phosphorelay sensor kinase activity"/>
    <property type="evidence" value="ECO:0007669"/>
    <property type="project" value="InterPro"/>
</dbReference>
<dbReference type="CDD" id="cd00082">
    <property type="entry name" value="HisKA"/>
    <property type="match status" value="1"/>
</dbReference>
<dbReference type="SUPFAM" id="SSF47384">
    <property type="entry name" value="Homodimeric domain of signal transducing histidine kinase"/>
    <property type="match status" value="1"/>
</dbReference>
<dbReference type="InterPro" id="IPR005467">
    <property type="entry name" value="His_kinase_dom"/>
</dbReference>
<evidence type="ECO:0000313" key="14">
    <source>
        <dbReference type="Proteomes" id="UP000554837"/>
    </source>
</evidence>
<accession>A0A840SB04</accession>
<evidence type="ECO:0000256" key="3">
    <source>
        <dbReference type="ARBA" id="ARBA00012438"/>
    </source>
</evidence>
<dbReference type="RefSeq" id="WP_138855171.1">
    <property type="nucleotide sequence ID" value="NZ_CP040709.1"/>
</dbReference>
<keyword evidence="10" id="KW-0472">Membrane</keyword>
<evidence type="ECO:0000259" key="12">
    <source>
        <dbReference type="PROSITE" id="PS50885"/>
    </source>
</evidence>
<comment type="catalytic activity">
    <reaction evidence="1">
        <text>ATP + protein L-histidine = ADP + protein N-phospho-L-histidine.</text>
        <dbReference type="EC" id="2.7.13.3"/>
    </reaction>
</comment>
<dbReference type="AlphaFoldDB" id="A0A840SB04"/>
<dbReference type="EC" id="2.7.13.3" evidence="3"/>
<dbReference type="SMART" id="SM00387">
    <property type="entry name" value="HATPase_c"/>
    <property type="match status" value="1"/>
</dbReference>
<gene>
    <name evidence="13" type="ORF">HNQ51_002978</name>
</gene>
<dbReference type="SUPFAM" id="SSF55874">
    <property type="entry name" value="ATPase domain of HSP90 chaperone/DNA topoisomerase II/histidine kinase"/>
    <property type="match status" value="1"/>
</dbReference>
<dbReference type="PROSITE" id="PS50109">
    <property type="entry name" value="HIS_KIN"/>
    <property type="match status" value="1"/>
</dbReference>
<comment type="caution">
    <text evidence="13">The sequence shown here is derived from an EMBL/GenBank/DDBJ whole genome shotgun (WGS) entry which is preliminary data.</text>
</comment>
<keyword evidence="14" id="KW-1185">Reference proteome</keyword>
<feature type="transmembrane region" description="Helical" evidence="10">
    <location>
        <begin position="128"/>
        <end position="151"/>
    </location>
</feature>
<reference evidence="13 14" key="1">
    <citation type="submission" date="2020-08" db="EMBL/GenBank/DDBJ databases">
        <title>Genomic Encyclopedia of Type Strains, Phase IV (KMG-IV): sequencing the most valuable type-strain genomes for metagenomic binning, comparative biology and taxonomic classification.</title>
        <authorList>
            <person name="Goeker M."/>
        </authorList>
    </citation>
    <scope>NUCLEOTIDE SEQUENCE [LARGE SCALE GENOMIC DNA]</scope>
    <source>
        <strain evidence="13 14">DSM 23958</strain>
    </source>
</reference>
<dbReference type="InterPro" id="IPR036097">
    <property type="entry name" value="HisK_dim/P_sf"/>
</dbReference>
<dbReference type="Pfam" id="PF02518">
    <property type="entry name" value="HATPase_c"/>
    <property type="match status" value="1"/>
</dbReference>
<dbReference type="EMBL" id="JACHHO010000005">
    <property type="protein sequence ID" value="MBB5205651.1"/>
    <property type="molecule type" value="Genomic_DNA"/>
</dbReference>
<dbReference type="PANTHER" id="PTHR45436">
    <property type="entry name" value="SENSOR HISTIDINE KINASE YKOH"/>
    <property type="match status" value="1"/>
</dbReference>
<keyword evidence="9" id="KW-0902">Two-component regulatory system</keyword>
<comment type="subcellular location">
    <subcellularLocation>
        <location evidence="2">Membrane</location>
    </subcellularLocation>
</comment>
<dbReference type="OrthoDB" id="9121563at2"/>
<evidence type="ECO:0000256" key="5">
    <source>
        <dbReference type="ARBA" id="ARBA00022679"/>
    </source>
</evidence>
<feature type="domain" description="Histidine kinase" evidence="11">
    <location>
        <begin position="213"/>
        <end position="396"/>
    </location>
</feature>
<dbReference type="Gene3D" id="1.10.287.130">
    <property type="match status" value="1"/>
</dbReference>
<dbReference type="Gene3D" id="3.30.565.10">
    <property type="entry name" value="Histidine kinase-like ATPase, C-terminal domain"/>
    <property type="match status" value="1"/>
</dbReference>
<dbReference type="GO" id="GO:0005886">
    <property type="term" value="C:plasma membrane"/>
    <property type="evidence" value="ECO:0007669"/>
    <property type="project" value="TreeGrafter"/>
</dbReference>
<evidence type="ECO:0000256" key="6">
    <source>
        <dbReference type="ARBA" id="ARBA00022692"/>
    </source>
</evidence>
<feature type="domain" description="HAMP" evidence="12">
    <location>
        <begin position="152"/>
        <end position="205"/>
    </location>
</feature>
<evidence type="ECO:0000256" key="2">
    <source>
        <dbReference type="ARBA" id="ARBA00004370"/>
    </source>
</evidence>
<name>A0A840SB04_9BURK</name>
<evidence type="ECO:0000256" key="4">
    <source>
        <dbReference type="ARBA" id="ARBA00022553"/>
    </source>
</evidence>
<sequence length="410" mass="44513">MSYSRRLMLAFWALALLICALFSLFAMAFAYTVEDRFLDRQLAQEAARLQAGRDATGQWPPPSAPQYRLLLQARELPDGVADQLAAEPGRREFAGSQGRHYHLLKLEEAWLLAEVSDWLVVRPQREGLLTWLALWALGATLLALALGAWLARRMAGPLERLVQRLQQGRPEQLPQGLAQGLAQDELGTLARTLDALHARTQAFIAREQAFTRDVSHELRTPLAVLKMGLDPQQTRLCAATAALEQTLDTLLLLAREDLPQPVEPTALLPLVEQWAIDTLPTDDTDVALQVDLQAGDRLALPPEVLRLVLANLLGNACAHGLGRVRVSFEAGVLCIRNPSAALPAGLGQAFVKGEGSAGFGLGLSIVRRLLERHGAQLDIGHEAGETEVRVSLGGSANPVQPAFAREPAGS</sequence>
<dbReference type="PANTHER" id="PTHR45436:SF16">
    <property type="entry name" value="HISTIDINE KINASE"/>
    <property type="match status" value="1"/>
</dbReference>
<evidence type="ECO:0000256" key="7">
    <source>
        <dbReference type="ARBA" id="ARBA00022777"/>
    </source>
</evidence>
<evidence type="ECO:0000256" key="10">
    <source>
        <dbReference type="SAM" id="Phobius"/>
    </source>
</evidence>
<proteinExistence type="predicted"/>
<dbReference type="PROSITE" id="PS50885">
    <property type="entry name" value="HAMP"/>
    <property type="match status" value="1"/>
</dbReference>
<dbReference type="InterPro" id="IPR003661">
    <property type="entry name" value="HisK_dim/P_dom"/>
</dbReference>
<keyword evidence="5" id="KW-0808">Transferase</keyword>
<dbReference type="InterPro" id="IPR050428">
    <property type="entry name" value="TCS_sensor_his_kinase"/>
</dbReference>
<protein>
    <recommendedName>
        <fullName evidence="3">histidine kinase</fullName>
        <ecNumber evidence="3">2.7.13.3</ecNumber>
    </recommendedName>
</protein>
<evidence type="ECO:0000313" key="13">
    <source>
        <dbReference type="EMBL" id="MBB5205651.1"/>
    </source>
</evidence>
<keyword evidence="6 10" id="KW-0812">Transmembrane</keyword>
<dbReference type="InterPro" id="IPR003594">
    <property type="entry name" value="HATPase_dom"/>
</dbReference>
<evidence type="ECO:0000256" key="8">
    <source>
        <dbReference type="ARBA" id="ARBA00022989"/>
    </source>
</evidence>
<keyword evidence="7 13" id="KW-0418">Kinase</keyword>
<evidence type="ECO:0000256" key="1">
    <source>
        <dbReference type="ARBA" id="ARBA00000085"/>
    </source>
</evidence>